<feature type="domain" description="GH15-like" evidence="1">
    <location>
        <begin position="215"/>
        <end position="581"/>
    </location>
</feature>
<dbReference type="Pfam" id="PF19291">
    <property type="entry name" value="TREH_N"/>
    <property type="match status" value="1"/>
</dbReference>
<evidence type="ECO:0000259" key="2">
    <source>
        <dbReference type="Pfam" id="PF19291"/>
    </source>
</evidence>
<dbReference type="GO" id="GO:0004553">
    <property type="term" value="F:hydrolase activity, hydrolyzing O-glycosyl compounds"/>
    <property type="evidence" value="ECO:0007669"/>
    <property type="project" value="TreeGrafter"/>
</dbReference>
<dbReference type="InterPro" id="IPR008928">
    <property type="entry name" value="6-hairpin_glycosidase_sf"/>
</dbReference>
<dbReference type="Gene3D" id="1.50.10.10">
    <property type="match status" value="1"/>
</dbReference>
<evidence type="ECO:0000313" key="3">
    <source>
        <dbReference type="EMBL" id="AZL68130.1"/>
    </source>
</evidence>
<keyword evidence="3" id="KW-0378">Hydrolase</keyword>
<sequence length="603" mass="67483">MPALIEDYALIGNCRSAALVSRDGAIDWLCLPRFDAPAVFAALLGNEENGRWRIAPSDPVEHCTRRYLDDTLVLETHWTTASGRARVLDCMPLGDSNTIVRIVEGLAGEAAFEMDLVLRFDYGRSVPWVEKLDPLTLSAVAGPDRLILRSSVEAHGQDHHSVARFRVGTGERQVFSLCHQPSHLPVQPGCDVDHDLQQTIAQWQAFAARCPDVGPYTHLVRRSLLTLKAMTYAPTGGMVAAVTTSLPERVGGERNWDYRYCWLRDATMTLLALMNLGYFDEAQAWREWLLRSVAGNPEQMQIMYGLAGERDLPEFSLPWLAGYEHSRPVRVGNAASEQLQLDIYGELADAMTQAIKGGLPRHPRSSAIARLILPYVESIWREPDEGLWEVRGGRQHFVHSKVMAWVAFDRAASLAETTEEDRERGRHYRRVAEQIRAEVCVRGLDPGGQHFVQAYGSTELDASLLQIALTGFLPADDPRFLRTLEQVEQRLLRNGLLLRYDSDSCSDGLTPGEGTFLVCSFWLADVYVLLGRQQDAQMLFERLTGLCNDVGLLAEQYDPVGKRMLGNFPQAFSHIGIINTALNLHRARCPVRDRAHREGRDSG</sequence>
<evidence type="ECO:0000313" key="4">
    <source>
        <dbReference type="Proteomes" id="UP000268230"/>
    </source>
</evidence>
<dbReference type="Pfam" id="PF00723">
    <property type="entry name" value="Glyco_hydro_15"/>
    <property type="match status" value="1"/>
</dbReference>
<dbReference type="KEGG" id="pory:EJA05_10455"/>
<dbReference type="SUPFAM" id="SSF48208">
    <property type="entry name" value="Six-hairpin glycosidases"/>
    <property type="match status" value="1"/>
</dbReference>
<dbReference type="InterPro" id="IPR045582">
    <property type="entry name" value="Trehalase-like_N"/>
</dbReference>
<dbReference type="Proteomes" id="UP000268230">
    <property type="component" value="Chromosome"/>
</dbReference>
<feature type="domain" description="Trehalase-like N-terminal" evidence="2">
    <location>
        <begin position="4"/>
        <end position="137"/>
    </location>
</feature>
<gene>
    <name evidence="3" type="ORF">EJA05_10455</name>
</gene>
<dbReference type="PANTHER" id="PTHR31616">
    <property type="entry name" value="TREHALASE"/>
    <property type="match status" value="1"/>
</dbReference>
<dbReference type="InterPro" id="IPR012341">
    <property type="entry name" value="6hp_glycosidase-like_sf"/>
</dbReference>
<proteinExistence type="predicted"/>
<dbReference type="AlphaFoldDB" id="A0A3Q8U070"/>
<dbReference type="InterPro" id="IPR011613">
    <property type="entry name" value="GH15-like"/>
</dbReference>
<dbReference type="PANTHER" id="PTHR31616:SF0">
    <property type="entry name" value="GLUCAN 1,4-ALPHA-GLUCOSIDASE"/>
    <property type="match status" value="1"/>
</dbReference>
<evidence type="ECO:0000259" key="1">
    <source>
        <dbReference type="Pfam" id="PF00723"/>
    </source>
</evidence>
<accession>A0A3Q8U070</accession>
<protein>
    <submittedName>
        <fullName evidence="3">Glycoside hydrolase family 15 protein</fullName>
    </submittedName>
</protein>
<reference evidence="3 4" key="1">
    <citation type="submission" date="2018-12" db="EMBL/GenBank/DDBJ databases">
        <authorList>
            <person name="Li S."/>
            <person name="Yang R."/>
            <person name="Chen G."/>
            <person name="Zou L."/>
            <person name="Zhang C."/>
            <person name="Chen Y."/>
            <person name="Liu Z."/>
            <person name="Li Y."/>
            <person name="Yan Y."/>
            <person name="Huang M."/>
            <person name="Chen T."/>
        </authorList>
    </citation>
    <scope>NUCLEOTIDE SEQUENCE [LARGE SCALE GENOMIC DNA]</scope>
    <source>
        <strain evidence="3 4">1257</strain>
    </source>
</reference>
<dbReference type="GO" id="GO:0005975">
    <property type="term" value="P:carbohydrate metabolic process"/>
    <property type="evidence" value="ECO:0007669"/>
    <property type="project" value="InterPro"/>
</dbReference>
<dbReference type="EMBL" id="CP034338">
    <property type="protein sequence ID" value="AZL68130.1"/>
    <property type="molecule type" value="Genomic_DNA"/>
</dbReference>
<name>A0A3Q8U070_9PSED</name>
<organism evidence="3 4">
    <name type="scientific">Pseudomonas entomophila</name>
    <dbReference type="NCBI Taxonomy" id="312306"/>
    <lineage>
        <taxon>Bacteria</taxon>
        <taxon>Pseudomonadati</taxon>
        <taxon>Pseudomonadota</taxon>
        <taxon>Gammaproteobacteria</taxon>
        <taxon>Pseudomonadales</taxon>
        <taxon>Pseudomonadaceae</taxon>
        <taxon>Pseudomonas</taxon>
    </lineage>
</organism>
<dbReference type="OrthoDB" id="3902805at2"/>